<sequence length="58" mass="6674">MAEVQKIVYAFIILISLIMVVTSNPQGTCYTFVHCYIKNGWPFKGVWRCNKGFCELVI</sequence>
<dbReference type="InterPro" id="IPR009810">
    <property type="entry name" value="Nodulin_late_dom"/>
</dbReference>
<feature type="transmembrane region" description="Helical" evidence="1">
    <location>
        <begin position="7"/>
        <end position="25"/>
    </location>
</feature>
<feature type="domain" description="Late nodulin" evidence="2">
    <location>
        <begin position="1"/>
        <end position="55"/>
    </location>
</feature>
<dbReference type="Proteomes" id="UP000265566">
    <property type="component" value="Chromosome 2"/>
</dbReference>
<protein>
    <submittedName>
        <fullName evidence="3">Putative Late nodulin</fullName>
    </submittedName>
</protein>
<proteinExistence type="predicted"/>
<keyword evidence="1" id="KW-0472">Membrane</keyword>
<accession>A0A396JGB2</accession>
<organism evidence="3 4">
    <name type="scientific">Medicago truncatula</name>
    <name type="common">Barrel medic</name>
    <name type="synonym">Medicago tribuloides</name>
    <dbReference type="NCBI Taxonomy" id="3880"/>
    <lineage>
        <taxon>Eukaryota</taxon>
        <taxon>Viridiplantae</taxon>
        <taxon>Streptophyta</taxon>
        <taxon>Embryophyta</taxon>
        <taxon>Tracheophyta</taxon>
        <taxon>Spermatophyta</taxon>
        <taxon>Magnoliopsida</taxon>
        <taxon>eudicotyledons</taxon>
        <taxon>Gunneridae</taxon>
        <taxon>Pentapetalae</taxon>
        <taxon>rosids</taxon>
        <taxon>fabids</taxon>
        <taxon>Fabales</taxon>
        <taxon>Fabaceae</taxon>
        <taxon>Papilionoideae</taxon>
        <taxon>50 kb inversion clade</taxon>
        <taxon>NPAAA clade</taxon>
        <taxon>Hologalegina</taxon>
        <taxon>IRL clade</taxon>
        <taxon>Trifolieae</taxon>
        <taxon>Medicago</taxon>
    </lineage>
</organism>
<evidence type="ECO:0000313" key="3">
    <source>
        <dbReference type="EMBL" id="RHN75405.1"/>
    </source>
</evidence>
<dbReference type="Pfam" id="PF07127">
    <property type="entry name" value="Nodulin_late"/>
    <property type="match status" value="1"/>
</dbReference>
<keyword evidence="1" id="KW-0812">Transmembrane</keyword>
<name>A0A396JGB2_MEDTR</name>
<comment type="caution">
    <text evidence="3">The sequence shown here is derived from an EMBL/GenBank/DDBJ whole genome shotgun (WGS) entry which is preliminary data.</text>
</comment>
<evidence type="ECO:0000259" key="2">
    <source>
        <dbReference type="Pfam" id="PF07127"/>
    </source>
</evidence>
<dbReference type="EMBL" id="PSQE01000002">
    <property type="protein sequence ID" value="RHN75405.1"/>
    <property type="molecule type" value="Genomic_DNA"/>
</dbReference>
<reference evidence="4" key="1">
    <citation type="journal article" date="2018" name="Nat. Plants">
        <title>Whole-genome landscape of Medicago truncatula symbiotic genes.</title>
        <authorList>
            <person name="Pecrix Y."/>
            <person name="Staton S.E."/>
            <person name="Sallet E."/>
            <person name="Lelandais-Briere C."/>
            <person name="Moreau S."/>
            <person name="Carrere S."/>
            <person name="Blein T."/>
            <person name="Jardinaud M.F."/>
            <person name="Latrasse D."/>
            <person name="Zouine M."/>
            <person name="Zahm M."/>
            <person name="Kreplak J."/>
            <person name="Mayjonade B."/>
            <person name="Satge C."/>
            <person name="Perez M."/>
            <person name="Cauet S."/>
            <person name="Marande W."/>
            <person name="Chantry-Darmon C."/>
            <person name="Lopez-Roques C."/>
            <person name="Bouchez O."/>
            <person name="Berard A."/>
            <person name="Debelle F."/>
            <person name="Munos S."/>
            <person name="Bendahmane A."/>
            <person name="Berges H."/>
            <person name="Niebel A."/>
            <person name="Buitink J."/>
            <person name="Frugier F."/>
            <person name="Benhamed M."/>
            <person name="Crespi M."/>
            <person name="Gouzy J."/>
            <person name="Gamas P."/>
        </authorList>
    </citation>
    <scope>NUCLEOTIDE SEQUENCE [LARGE SCALE GENOMIC DNA]</scope>
    <source>
        <strain evidence="4">cv. Jemalong A17</strain>
    </source>
</reference>
<dbReference type="Gramene" id="rna11603">
    <property type="protein sequence ID" value="RHN75405.1"/>
    <property type="gene ID" value="gene11603"/>
</dbReference>
<evidence type="ECO:0000313" key="4">
    <source>
        <dbReference type="Proteomes" id="UP000265566"/>
    </source>
</evidence>
<evidence type="ECO:0000256" key="1">
    <source>
        <dbReference type="SAM" id="Phobius"/>
    </source>
</evidence>
<gene>
    <name evidence="3" type="ORF">MtrunA17_Chr2g0320871</name>
</gene>
<dbReference type="GO" id="GO:0046872">
    <property type="term" value="F:metal ion binding"/>
    <property type="evidence" value="ECO:0007669"/>
    <property type="project" value="InterPro"/>
</dbReference>
<keyword evidence="1" id="KW-1133">Transmembrane helix</keyword>
<dbReference type="AlphaFoldDB" id="A0A396JGB2"/>